<gene>
    <name evidence="1" type="ORF">LRLP16767_LR3C6_00083</name>
</gene>
<name>A0A0U5JML1_LIMRT</name>
<dbReference type="EMBL" id="LN887312">
    <property type="protein sequence ID" value="CUR38131.1"/>
    <property type="molecule type" value="Genomic_DNA"/>
</dbReference>
<protein>
    <submittedName>
        <fullName evidence="1">Uncharacterized protein</fullName>
    </submittedName>
</protein>
<evidence type="ECO:0000313" key="1">
    <source>
        <dbReference type="EMBL" id="CUR38131.1"/>
    </source>
</evidence>
<organism evidence="1">
    <name type="scientific">Limosilactobacillus reuteri</name>
    <name type="common">Lactobacillus reuteri</name>
    <dbReference type="NCBI Taxonomy" id="1598"/>
    <lineage>
        <taxon>Bacteria</taxon>
        <taxon>Bacillati</taxon>
        <taxon>Bacillota</taxon>
        <taxon>Bacilli</taxon>
        <taxon>Lactobacillales</taxon>
        <taxon>Lactobacillaceae</taxon>
        <taxon>Limosilactobacillus</taxon>
    </lineage>
</organism>
<sequence length="287" mass="33785">MDVKWSFKTKKTEQNKKLLSDPFLIRTIQRDVLNKRYGHKNERVENVQGFERQGLADDDVKQIIDDLYTSWGFVETSVNHSYERLLDDYQLISDAMTIVQSTHKILSVTPVIQTDDCQYHKVDTRIGSYLVDGIYNEVKINDKKKQISIDKDVKMAMDLVDNKDIKHFIEMFVQRKLYNLEQILSYDPHNLKNLEGKTNQQREPLSVNTYLQFIIPHIEAKIRKHGDMSDAAANDLTNYFMYTYVDSENTPNFDTSYEYRTVLKQMLKDAVDDRLDEAKVNRQSENY</sequence>
<accession>A0A0U5JML1</accession>
<reference evidence="1" key="1">
    <citation type="submission" date="2015-10" db="EMBL/GenBank/DDBJ databases">
        <authorList>
            <person name="Gilbert D.G."/>
        </authorList>
    </citation>
    <scope>NUCLEOTIDE SEQUENCE</scope>
    <source>
        <strain evidence="1">3c6</strain>
    </source>
</reference>
<proteinExistence type="predicted"/>
<dbReference type="AlphaFoldDB" id="A0A0U5JML1"/>